<dbReference type="SUPFAM" id="SSF81321">
    <property type="entry name" value="Family A G protein-coupled receptor-like"/>
    <property type="match status" value="1"/>
</dbReference>
<feature type="domain" description="G-protein coupled receptors family 1 profile" evidence="14">
    <location>
        <begin position="45"/>
        <end position="296"/>
    </location>
</feature>
<keyword evidence="10" id="KW-0675">Receptor</keyword>
<dbReference type="GO" id="GO:0005886">
    <property type="term" value="C:plasma membrane"/>
    <property type="evidence" value="ECO:0007669"/>
    <property type="project" value="UniProtKB-SubCell"/>
</dbReference>
<dbReference type="Pfam" id="PF13853">
    <property type="entry name" value="7tm_4"/>
    <property type="match status" value="1"/>
</dbReference>
<proteinExistence type="predicted"/>
<protein>
    <recommendedName>
        <fullName evidence="14">G-protein coupled receptors family 1 profile domain-containing protein</fullName>
    </recommendedName>
</protein>
<evidence type="ECO:0000313" key="16">
    <source>
        <dbReference type="Proteomes" id="UP001152803"/>
    </source>
</evidence>
<comment type="caution">
    <text evidence="15">The sequence shown here is derived from an EMBL/GenBank/DDBJ whole genome shotgun (WGS) entry which is preliminary data.</text>
</comment>
<evidence type="ECO:0000259" key="14">
    <source>
        <dbReference type="PROSITE" id="PS50262"/>
    </source>
</evidence>
<organism evidence="15 16">
    <name type="scientific">Conger conger</name>
    <name type="common">Conger eel</name>
    <name type="synonym">Muraena conger</name>
    <dbReference type="NCBI Taxonomy" id="82655"/>
    <lineage>
        <taxon>Eukaryota</taxon>
        <taxon>Metazoa</taxon>
        <taxon>Chordata</taxon>
        <taxon>Craniata</taxon>
        <taxon>Vertebrata</taxon>
        <taxon>Euteleostomi</taxon>
        <taxon>Actinopterygii</taxon>
        <taxon>Neopterygii</taxon>
        <taxon>Teleostei</taxon>
        <taxon>Anguilliformes</taxon>
        <taxon>Congridae</taxon>
        <taxon>Conger</taxon>
    </lineage>
</organism>
<evidence type="ECO:0000256" key="13">
    <source>
        <dbReference type="SAM" id="Phobius"/>
    </source>
</evidence>
<keyword evidence="5" id="KW-0552">Olfaction</keyword>
<dbReference type="Proteomes" id="UP001152803">
    <property type="component" value="Unassembled WGS sequence"/>
</dbReference>
<dbReference type="InterPro" id="IPR000725">
    <property type="entry name" value="Olfact_rcpt"/>
</dbReference>
<feature type="transmembrane region" description="Helical" evidence="13">
    <location>
        <begin position="102"/>
        <end position="124"/>
    </location>
</feature>
<evidence type="ECO:0000256" key="6">
    <source>
        <dbReference type="ARBA" id="ARBA00022989"/>
    </source>
</evidence>
<dbReference type="Gene3D" id="1.20.1070.10">
    <property type="entry name" value="Rhodopsin 7-helix transmembrane proteins"/>
    <property type="match status" value="1"/>
</dbReference>
<evidence type="ECO:0000256" key="3">
    <source>
        <dbReference type="ARBA" id="ARBA00022606"/>
    </source>
</evidence>
<feature type="transmembrane region" description="Helical" evidence="13">
    <location>
        <begin position="251"/>
        <end position="270"/>
    </location>
</feature>
<accession>A0A9Q1I166</accession>
<keyword evidence="7" id="KW-0297">G-protein coupled receptor</keyword>
<feature type="transmembrane region" description="Helical" evidence="13">
    <location>
        <begin position="208"/>
        <end position="230"/>
    </location>
</feature>
<evidence type="ECO:0000256" key="8">
    <source>
        <dbReference type="ARBA" id="ARBA00023136"/>
    </source>
</evidence>
<dbReference type="AlphaFoldDB" id="A0A9Q1I166"/>
<reference evidence="15" key="1">
    <citation type="journal article" date="2023" name="Science">
        <title>Genome structures resolve the early diversification of teleost fishes.</title>
        <authorList>
            <person name="Parey E."/>
            <person name="Louis A."/>
            <person name="Montfort J."/>
            <person name="Bouchez O."/>
            <person name="Roques C."/>
            <person name="Iampietro C."/>
            <person name="Lluch J."/>
            <person name="Castinel A."/>
            <person name="Donnadieu C."/>
            <person name="Desvignes T."/>
            <person name="Floi Bucao C."/>
            <person name="Jouanno E."/>
            <person name="Wen M."/>
            <person name="Mejri S."/>
            <person name="Dirks R."/>
            <person name="Jansen H."/>
            <person name="Henkel C."/>
            <person name="Chen W.J."/>
            <person name="Zahm M."/>
            <person name="Cabau C."/>
            <person name="Klopp C."/>
            <person name="Thompson A.W."/>
            <person name="Robinson-Rechavi M."/>
            <person name="Braasch I."/>
            <person name="Lecointre G."/>
            <person name="Bobe J."/>
            <person name="Postlethwait J.H."/>
            <person name="Berthelot C."/>
            <person name="Roest Crollius H."/>
            <person name="Guiguen Y."/>
        </authorList>
    </citation>
    <scope>NUCLEOTIDE SEQUENCE</scope>
    <source>
        <strain evidence="15">Concon-B</strain>
    </source>
</reference>
<dbReference type="OrthoDB" id="9444602at2759"/>
<keyword evidence="12" id="KW-0807">Transducer</keyword>
<feature type="transmembrane region" description="Helical" evidence="13">
    <location>
        <begin position="30"/>
        <end position="55"/>
    </location>
</feature>
<evidence type="ECO:0000256" key="12">
    <source>
        <dbReference type="ARBA" id="ARBA00023224"/>
    </source>
</evidence>
<keyword evidence="11" id="KW-0325">Glycoprotein</keyword>
<gene>
    <name evidence="15" type="ORF">COCON_G00072930</name>
</gene>
<keyword evidence="2" id="KW-1003">Cell membrane</keyword>
<dbReference type="InterPro" id="IPR000276">
    <property type="entry name" value="GPCR_Rhodpsn"/>
</dbReference>
<evidence type="ECO:0000256" key="4">
    <source>
        <dbReference type="ARBA" id="ARBA00022692"/>
    </source>
</evidence>
<evidence type="ECO:0000256" key="9">
    <source>
        <dbReference type="ARBA" id="ARBA00023157"/>
    </source>
</evidence>
<name>A0A9Q1I166_CONCO</name>
<evidence type="ECO:0000256" key="2">
    <source>
        <dbReference type="ARBA" id="ARBA00022475"/>
    </source>
</evidence>
<keyword evidence="9" id="KW-1015">Disulfide bond</keyword>
<keyword evidence="4 13" id="KW-0812">Transmembrane</keyword>
<keyword evidence="16" id="KW-1185">Reference proteome</keyword>
<feature type="transmembrane region" description="Helical" evidence="13">
    <location>
        <begin position="145"/>
        <end position="168"/>
    </location>
</feature>
<evidence type="ECO:0000256" key="11">
    <source>
        <dbReference type="ARBA" id="ARBA00023180"/>
    </source>
</evidence>
<dbReference type="GO" id="GO:0004930">
    <property type="term" value="F:G protein-coupled receptor activity"/>
    <property type="evidence" value="ECO:0007669"/>
    <property type="project" value="UniProtKB-KW"/>
</dbReference>
<dbReference type="InterPro" id="IPR052921">
    <property type="entry name" value="GPCR1_Superfamily_Member"/>
</dbReference>
<evidence type="ECO:0000256" key="1">
    <source>
        <dbReference type="ARBA" id="ARBA00004651"/>
    </source>
</evidence>
<dbReference type="InterPro" id="IPR017452">
    <property type="entry name" value="GPCR_Rhodpsn_7TM"/>
</dbReference>
<dbReference type="PRINTS" id="PR00245">
    <property type="entry name" value="OLFACTORYR"/>
</dbReference>
<keyword evidence="6 13" id="KW-1133">Transmembrane helix</keyword>
<dbReference type="EMBL" id="JAFJMO010000005">
    <property type="protein sequence ID" value="KAJ8275541.1"/>
    <property type="molecule type" value="Genomic_DNA"/>
</dbReference>
<dbReference type="PRINTS" id="PR00237">
    <property type="entry name" value="GPCRRHODOPSN"/>
</dbReference>
<dbReference type="GO" id="GO:0004984">
    <property type="term" value="F:olfactory receptor activity"/>
    <property type="evidence" value="ECO:0007669"/>
    <property type="project" value="InterPro"/>
</dbReference>
<evidence type="ECO:0000256" key="7">
    <source>
        <dbReference type="ARBA" id="ARBA00023040"/>
    </source>
</evidence>
<comment type="subcellular location">
    <subcellularLocation>
        <location evidence="1">Cell membrane</location>
        <topology evidence="1">Multi-pass membrane protein</topology>
    </subcellularLocation>
</comment>
<keyword evidence="3" id="KW-0716">Sensory transduction</keyword>
<evidence type="ECO:0000256" key="5">
    <source>
        <dbReference type="ARBA" id="ARBA00022725"/>
    </source>
</evidence>
<dbReference type="PROSITE" id="PS50262">
    <property type="entry name" value="G_PROTEIN_RECEP_F1_2"/>
    <property type="match status" value="1"/>
</dbReference>
<dbReference type="FunFam" id="1.20.1070.10:FF:000024">
    <property type="entry name" value="Olfactory receptor"/>
    <property type="match status" value="1"/>
</dbReference>
<dbReference type="PANTHER" id="PTHR26451">
    <property type="entry name" value="G_PROTEIN_RECEP_F1_2 DOMAIN-CONTAINING PROTEIN"/>
    <property type="match status" value="1"/>
</dbReference>
<dbReference type="GO" id="GO:0005549">
    <property type="term" value="F:odorant binding"/>
    <property type="evidence" value="ECO:0007669"/>
    <property type="project" value="TreeGrafter"/>
</dbReference>
<keyword evidence="8 13" id="KW-0472">Membrane</keyword>
<sequence>METTAQDLSNVTRPVGFYIRGFYALKKGEYYFIFLAVVYVVTLVSNAILMLIICFTETLHTPKYMAVFSLAVVDICLSSALIPQAIHMFIFDSKFVYYNPCIAQIFFGHYFAAMESFSLCVLAYDRVIAICFPLRCNVINTHCKMMLIIIVAWTIPFIMYVAMAALILPLKYCKSTIVNSFFCDHGPVFKIACGDYTKNWFMAISNIVVFYFAPSAFIAASYMFIINAILKIKSSEGRWKAFKTCSSHLMLVAICFAPFYMTYIVAWVNVNIDTDTRIINTSLATCIPPLINPIIYSLKTEEILEQIKKYLKISFLKMKTSPSS</sequence>
<evidence type="ECO:0000313" key="15">
    <source>
        <dbReference type="EMBL" id="KAJ8275541.1"/>
    </source>
</evidence>
<feature type="transmembrane region" description="Helical" evidence="13">
    <location>
        <begin position="67"/>
        <end position="90"/>
    </location>
</feature>
<dbReference type="PANTHER" id="PTHR26451:SF966">
    <property type="entry name" value="ODORANT RECEPTOR-RELATED"/>
    <property type="match status" value="1"/>
</dbReference>
<evidence type="ECO:0000256" key="10">
    <source>
        <dbReference type="ARBA" id="ARBA00023170"/>
    </source>
</evidence>